<protein>
    <submittedName>
        <fullName evidence="2">Uncharacterized protein</fullName>
    </submittedName>
</protein>
<comment type="caution">
    <text evidence="2">The sequence shown here is derived from an EMBL/GenBank/DDBJ whole genome shotgun (WGS) entry which is preliminary data.</text>
</comment>
<evidence type="ECO:0000313" key="2">
    <source>
        <dbReference type="EMBL" id="RJL15290.1"/>
    </source>
</evidence>
<name>A0A419A6I8_9RHOB</name>
<dbReference type="OrthoDB" id="9973049at2"/>
<evidence type="ECO:0000256" key="1">
    <source>
        <dbReference type="SAM" id="Phobius"/>
    </source>
</evidence>
<accession>A0A419A6I8</accession>
<dbReference type="Proteomes" id="UP000283587">
    <property type="component" value="Unassembled WGS sequence"/>
</dbReference>
<evidence type="ECO:0000313" key="3">
    <source>
        <dbReference type="Proteomes" id="UP000283587"/>
    </source>
</evidence>
<dbReference type="RefSeq" id="WP_119898171.1">
    <property type="nucleotide sequence ID" value="NZ_QNRC01000004.1"/>
</dbReference>
<organism evidence="2 3">
    <name type="scientific">Paracoccus siganidrum</name>
    <dbReference type="NCBI Taxonomy" id="1276757"/>
    <lineage>
        <taxon>Bacteria</taxon>
        <taxon>Pseudomonadati</taxon>
        <taxon>Pseudomonadota</taxon>
        <taxon>Alphaproteobacteria</taxon>
        <taxon>Rhodobacterales</taxon>
        <taxon>Paracoccaceae</taxon>
        <taxon>Paracoccus</taxon>
    </lineage>
</organism>
<reference evidence="3" key="1">
    <citation type="submission" date="2018-09" db="EMBL/GenBank/DDBJ databases">
        <title>Paracoccus onubensis nov. sp. a moderate halophilic bacterium isolated from Gruta de las Maravillas (Aracena, Spain).</title>
        <authorList>
            <person name="Jurado V."/>
            <person name="Gutierrez-Patricio S."/>
            <person name="Gonzalez-Pimentel J.L."/>
            <person name="Miller A.Z."/>
            <person name="Laiz L."/>
            <person name="Saiz-Jimenez C."/>
        </authorList>
    </citation>
    <scope>NUCLEOTIDE SEQUENCE [LARGE SCALE GENOMIC DNA]</scope>
    <source>
        <strain evidence="3">DSM 26381</strain>
    </source>
</reference>
<feature type="transmembrane region" description="Helical" evidence="1">
    <location>
        <begin position="12"/>
        <end position="33"/>
    </location>
</feature>
<proteinExistence type="predicted"/>
<gene>
    <name evidence="2" type="ORF">D3P05_10790</name>
</gene>
<keyword evidence="1" id="KW-0812">Transmembrane</keyword>
<keyword evidence="1" id="KW-1133">Transmembrane helix</keyword>
<keyword evidence="3" id="KW-1185">Reference proteome</keyword>
<dbReference type="EMBL" id="QZEW01000039">
    <property type="protein sequence ID" value="RJL15290.1"/>
    <property type="molecule type" value="Genomic_DNA"/>
</dbReference>
<keyword evidence="1" id="KW-0472">Membrane</keyword>
<dbReference type="AlphaFoldDB" id="A0A419A6I8"/>
<sequence>MTRIDPTNATIWIAGVLLGLAIWACAIWGAWDIGARAMQWLMRDVGSLNGCVERGLVGGECSAWALEGL</sequence>